<dbReference type="InterPro" id="IPR019786">
    <property type="entry name" value="Zinc_finger_PHD-type_CS"/>
</dbReference>
<keyword evidence="1" id="KW-0479">Metal-binding</keyword>
<dbReference type="InterPro" id="IPR036514">
    <property type="entry name" value="SGNH_hydro_sf"/>
</dbReference>
<dbReference type="InterPro" id="IPR011320">
    <property type="entry name" value="RNase_H1_N"/>
</dbReference>
<keyword evidence="3" id="KW-0862">Zinc</keyword>
<organism evidence="7 8">
    <name type="scientific">Mytilus edulis</name>
    <name type="common">Blue mussel</name>
    <dbReference type="NCBI Taxonomy" id="6550"/>
    <lineage>
        <taxon>Eukaryota</taxon>
        <taxon>Metazoa</taxon>
        <taxon>Spiralia</taxon>
        <taxon>Lophotrochozoa</taxon>
        <taxon>Mollusca</taxon>
        <taxon>Bivalvia</taxon>
        <taxon>Autobranchia</taxon>
        <taxon>Pteriomorphia</taxon>
        <taxon>Mytilida</taxon>
        <taxon>Mytiloidea</taxon>
        <taxon>Mytilidae</taxon>
        <taxon>Mytilinae</taxon>
        <taxon>Mytilus</taxon>
    </lineage>
</organism>
<feature type="compositionally biased region" description="Basic and acidic residues" evidence="5">
    <location>
        <begin position="531"/>
        <end position="543"/>
    </location>
</feature>
<evidence type="ECO:0000256" key="4">
    <source>
        <dbReference type="PROSITE-ProRule" id="PRU00146"/>
    </source>
</evidence>
<accession>A0A8S3SQX7</accession>
<evidence type="ECO:0000313" key="8">
    <source>
        <dbReference type="Proteomes" id="UP000683360"/>
    </source>
</evidence>
<evidence type="ECO:0000256" key="2">
    <source>
        <dbReference type="ARBA" id="ARBA00022771"/>
    </source>
</evidence>
<evidence type="ECO:0000313" key="7">
    <source>
        <dbReference type="EMBL" id="CAG2219180.1"/>
    </source>
</evidence>
<dbReference type="Gene3D" id="3.40.50.1110">
    <property type="entry name" value="SGNH hydrolase"/>
    <property type="match status" value="1"/>
</dbReference>
<dbReference type="PROSITE" id="PS50016">
    <property type="entry name" value="ZF_PHD_2"/>
    <property type="match status" value="1"/>
</dbReference>
<dbReference type="SMART" id="SM00249">
    <property type="entry name" value="PHD"/>
    <property type="match status" value="1"/>
</dbReference>
<dbReference type="SUPFAM" id="SSF55658">
    <property type="entry name" value="L9 N-domain-like"/>
    <property type="match status" value="1"/>
</dbReference>
<dbReference type="CDD" id="cd15489">
    <property type="entry name" value="PHD_SF"/>
    <property type="match status" value="1"/>
</dbReference>
<feature type="region of interest" description="Disordered" evidence="5">
    <location>
        <begin position="482"/>
        <end position="554"/>
    </location>
</feature>
<dbReference type="InterPro" id="IPR037056">
    <property type="entry name" value="RNase_H1_N_sf"/>
</dbReference>
<keyword evidence="2 4" id="KW-0863">Zinc-finger</keyword>
<protein>
    <recommendedName>
        <fullName evidence="6">PHD-type domain-containing protein</fullName>
    </recommendedName>
</protein>
<proteinExistence type="predicted"/>
<feature type="compositionally biased region" description="Polar residues" evidence="5">
    <location>
        <begin position="491"/>
        <end position="530"/>
    </location>
</feature>
<evidence type="ECO:0000256" key="3">
    <source>
        <dbReference type="ARBA" id="ARBA00022833"/>
    </source>
</evidence>
<dbReference type="InterPro" id="IPR013083">
    <property type="entry name" value="Znf_RING/FYVE/PHD"/>
</dbReference>
<sequence>MANSEIKKSSRVRKNFYAVAKGHTTGIFTSWSLCSRSVDKFQGQIYKGFPDINSALDFLSPYSFKCTTTPVYDDLGKRKNVKEYQHTCCNCDTSLSTEIVNDQSENSRNHNINSVITSNSTSELIDSDTDSNISELECQDDLENTVISINTDNNNNTAPLKQHDDLQSQQTELKRVFQLAKTCCICHTQDDSSMITCNSCNKWTHYSCTNLPPYILFTLSSTQRKYTCRKCVVIPEDFIQKLENNKNASTTNASCQTSIDNQPDGSYLDSVASRFQESLVTSINTLNRDLPNRESDLTATIEKVNNIEQILKEKLATIITMLSHSNEERAQSDASLLEMGKKVKQTSLKLDQIQKDIKVLNSLQEPSLYELVEKSCMMIPIIKNATQDLPKDRKKMDGVVQQVQKLGNQIKTSSEEHQSKLEDIHGTMHALSENTTKPNYMYACKVQNKFELLENEKLCTNIDVEKVSDKICNSDENLCTNFNEKNEHNDTFTPVVNSPKGNTQNKNSVGNSPKGNTQNRISGQSSQTTKNPDHTRQSIDKQTNKRGSINKQNTQKKILLLGNSHLRPIRTNEFIRGYSVRKQLCYTIEKTKSYIKSCTEVFDCIALHLFTNDVRNKENMENACGEFASLVDSIHVKWPSASIVVSLGICRGDSYILNQKIQECNIILQHIFMHKKYIHLCDNSSLGYRGNANYRFLNFDKVHLNFEGTKVFVTNLKYALYKALNIKRNRNTQEHATNDFIWLKLDRTFFGFQEDLYICFVYNPPENSSYYRKLDCNILEMIENDIVKYSQSGKIMIAGDLNARTACEIDHIQMDSDKHIPLFDNYKCDSSLIQRKSKDSSINTRGRQLLSLCISSSLRILNGRTMGDLMGAHTCFQPLGSSVVDYFLASEELLPNFTYFHTHNFLPDFSDHCQISCMLKCNTKIYERNLNLALMPDKYIWDDNSVSAFQDAINSNEIKNFIRQYKDKIYDQDSINNAAEDLNKIFLKAADLSLKKIIRKPKKSKKKKIKKNREWQDQDIINLKQNLYRKYKLMQNHNTDPYIRGSFFKCLKSYRKQRRAKIRKFKQDIMNKLDNLYDQNPKAYWQLLDKIKNISNNSQNKSENTIDPSEWQEYFQKLNKNEQYSDDLIKKKLESFHNENVFNELDYLITPEEIEKAIKSLKNSKSSGFSMISNEMIKYSQTVCIPLIQKLFNLVFSSSIYPKLWGQGFITPLHNRKAVPLQGDELYILQHFHMVPISWNWAAIVG</sequence>
<keyword evidence="8" id="KW-1185">Reference proteome</keyword>
<reference evidence="7" key="1">
    <citation type="submission" date="2021-03" db="EMBL/GenBank/DDBJ databases">
        <authorList>
            <person name="Bekaert M."/>
        </authorList>
    </citation>
    <scope>NUCLEOTIDE SEQUENCE</scope>
</reference>
<dbReference type="InterPro" id="IPR011011">
    <property type="entry name" value="Znf_FYVE_PHD"/>
</dbReference>
<feature type="domain" description="PHD-type" evidence="6">
    <location>
        <begin position="180"/>
        <end position="234"/>
    </location>
</feature>
<dbReference type="InterPro" id="IPR036691">
    <property type="entry name" value="Endo/exonu/phosph_ase_sf"/>
</dbReference>
<dbReference type="Pfam" id="PF01693">
    <property type="entry name" value="Cauli_VI"/>
    <property type="match status" value="1"/>
</dbReference>
<evidence type="ECO:0000256" key="5">
    <source>
        <dbReference type="SAM" id="MobiDB-lite"/>
    </source>
</evidence>
<dbReference type="InterPro" id="IPR009027">
    <property type="entry name" value="Ribosomal_bL9/RNase_H1_N"/>
</dbReference>
<comment type="caution">
    <text evidence="7">The sequence shown here is derived from an EMBL/GenBank/DDBJ whole genome shotgun (WGS) entry which is preliminary data.</text>
</comment>
<evidence type="ECO:0000256" key="1">
    <source>
        <dbReference type="ARBA" id="ARBA00022723"/>
    </source>
</evidence>
<dbReference type="PROSITE" id="PS01359">
    <property type="entry name" value="ZF_PHD_1"/>
    <property type="match status" value="1"/>
</dbReference>
<dbReference type="EMBL" id="CAJPWZ010001624">
    <property type="protein sequence ID" value="CAG2219180.1"/>
    <property type="molecule type" value="Genomic_DNA"/>
</dbReference>
<dbReference type="Proteomes" id="UP000683360">
    <property type="component" value="Unassembled WGS sequence"/>
</dbReference>
<dbReference type="SUPFAM" id="SSF57903">
    <property type="entry name" value="FYVE/PHD zinc finger"/>
    <property type="match status" value="1"/>
</dbReference>
<dbReference type="Gene3D" id="3.30.40.10">
    <property type="entry name" value="Zinc/RING finger domain, C3HC4 (zinc finger)"/>
    <property type="match status" value="1"/>
</dbReference>
<dbReference type="Gene3D" id="3.40.970.10">
    <property type="entry name" value="Ribonuclease H1, N-terminal domain"/>
    <property type="match status" value="1"/>
</dbReference>
<name>A0A8S3SQX7_MYTED</name>
<dbReference type="GO" id="GO:0008270">
    <property type="term" value="F:zinc ion binding"/>
    <property type="evidence" value="ECO:0007669"/>
    <property type="project" value="UniProtKB-KW"/>
</dbReference>
<evidence type="ECO:0000259" key="6">
    <source>
        <dbReference type="PROSITE" id="PS50016"/>
    </source>
</evidence>
<dbReference type="OrthoDB" id="407198at2759"/>
<feature type="compositionally biased region" description="Polar residues" evidence="5">
    <location>
        <begin position="545"/>
        <end position="554"/>
    </location>
</feature>
<dbReference type="InterPro" id="IPR001965">
    <property type="entry name" value="Znf_PHD"/>
</dbReference>
<dbReference type="AlphaFoldDB" id="A0A8S3SQX7"/>
<dbReference type="InterPro" id="IPR019787">
    <property type="entry name" value="Znf_PHD-finger"/>
</dbReference>
<dbReference type="SUPFAM" id="SSF56219">
    <property type="entry name" value="DNase I-like"/>
    <property type="match status" value="1"/>
</dbReference>
<dbReference type="SUPFAM" id="SSF52266">
    <property type="entry name" value="SGNH hydrolase"/>
    <property type="match status" value="1"/>
</dbReference>
<gene>
    <name evidence="7" type="ORF">MEDL_32740</name>
</gene>